<keyword evidence="2" id="KW-1185">Reference proteome</keyword>
<sequence>MELKNDLTYINDILLRFGIYVYDRDMVNRLMLMKMEIQELHRNGLITKEEYLNSILIINGRMAEEK</sequence>
<dbReference type="SUPFAM" id="SSF158379">
    <property type="entry name" value="YqgQ-like"/>
    <property type="match status" value="1"/>
</dbReference>
<dbReference type="InterPro" id="IPR009256">
    <property type="entry name" value="YqgQ-like"/>
</dbReference>
<organism evidence="1 2">
    <name type="scientific">Salinicoccus halitifaciens</name>
    <dbReference type="NCBI Taxonomy" id="1073415"/>
    <lineage>
        <taxon>Bacteria</taxon>
        <taxon>Bacillati</taxon>
        <taxon>Bacillota</taxon>
        <taxon>Bacilli</taxon>
        <taxon>Bacillales</taxon>
        <taxon>Staphylococcaceae</taxon>
        <taxon>Salinicoccus</taxon>
    </lineage>
</organism>
<gene>
    <name evidence="1" type="ORF">ABHD89_000437</name>
</gene>
<dbReference type="RefSeq" id="WP_230820647.1">
    <property type="nucleotide sequence ID" value="NZ_JAJNCU010000001.1"/>
</dbReference>
<evidence type="ECO:0000313" key="2">
    <source>
        <dbReference type="Proteomes" id="UP001549019"/>
    </source>
</evidence>
<dbReference type="Gene3D" id="1.10.287.760">
    <property type="entry name" value="YqgQ-like"/>
    <property type="match status" value="1"/>
</dbReference>
<evidence type="ECO:0000313" key="1">
    <source>
        <dbReference type="EMBL" id="MET3110049.1"/>
    </source>
</evidence>
<comment type="caution">
    <text evidence="1">The sequence shown here is derived from an EMBL/GenBank/DDBJ whole genome shotgun (WGS) entry which is preliminary data.</text>
</comment>
<dbReference type="Pfam" id="PF06014">
    <property type="entry name" value="YqgQ-like"/>
    <property type="match status" value="1"/>
</dbReference>
<protein>
    <submittedName>
        <fullName evidence="1">Uncharacterized protein YqgQ</fullName>
    </submittedName>
</protein>
<dbReference type="EMBL" id="JBDZDV010000001">
    <property type="protein sequence ID" value="MET3110049.1"/>
    <property type="molecule type" value="Genomic_DNA"/>
</dbReference>
<dbReference type="InterPro" id="IPR023164">
    <property type="entry name" value="YqgQ-like_sf"/>
</dbReference>
<reference evidence="1 2" key="1">
    <citation type="submission" date="2024-05" db="EMBL/GenBank/DDBJ databases">
        <title>Genomic Encyclopedia of Type Strains, Phase IV (KMG-IV): sequencing the most valuable type-strain genomes for metagenomic binning, comparative biology and taxonomic classification.</title>
        <authorList>
            <person name="Goeker M."/>
        </authorList>
    </citation>
    <scope>NUCLEOTIDE SEQUENCE [LARGE SCALE GENOMIC DNA]</scope>
    <source>
        <strain evidence="1 2">DSM 25286</strain>
    </source>
</reference>
<accession>A0ABV2E6K4</accession>
<name>A0ABV2E6K4_9STAP</name>
<dbReference type="Proteomes" id="UP001549019">
    <property type="component" value="Unassembled WGS sequence"/>
</dbReference>
<proteinExistence type="predicted"/>